<dbReference type="OrthoDB" id="5573651at2759"/>
<dbReference type="InterPro" id="IPR057530">
    <property type="entry name" value="TIM-barrel_MTC6"/>
</dbReference>
<evidence type="ECO:0000256" key="5">
    <source>
        <dbReference type="ARBA" id="ARBA00023136"/>
    </source>
</evidence>
<comment type="similarity">
    <text evidence="8">Belongs to the MTC6 family.</text>
</comment>
<evidence type="ECO:0000256" key="9">
    <source>
        <dbReference type="ARBA" id="ARBA00039865"/>
    </source>
</evidence>
<dbReference type="AlphaFoldDB" id="A0A4V1J361"/>
<evidence type="ECO:0000256" key="3">
    <source>
        <dbReference type="ARBA" id="ARBA00022729"/>
    </source>
</evidence>
<evidence type="ECO:0000313" key="12">
    <source>
        <dbReference type="EMBL" id="RKP30939.1"/>
    </source>
</evidence>
<dbReference type="Pfam" id="PF25506">
    <property type="entry name" value="TIM-barrel_MTC6"/>
    <property type="match status" value="1"/>
</dbReference>
<evidence type="ECO:0000256" key="2">
    <source>
        <dbReference type="ARBA" id="ARBA00022692"/>
    </source>
</evidence>
<keyword evidence="4 10" id="KW-1133">Transmembrane helix</keyword>
<keyword evidence="5 10" id="KW-0472">Membrane</keyword>
<name>A0A4V1J361_9ASCO</name>
<protein>
    <recommendedName>
        <fullName evidence="9">Maintenance of telomere capping protein 6</fullName>
    </recommendedName>
</protein>
<evidence type="ECO:0000313" key="13">
    <source>
        <dbReference type="Proteomes" id="UP000268321"/>
    </source>
</evidence>
<dbReference type="PANTHER" id="PTHR35518:SF2">
    <property type="entry name" value="MAINTENANCE OF TELOMERE CAPPING PROTEIN 6"/>
    <property type="match status" value="1"/>
</dbReference>
<evidence type="ECO:0000256" key="7">
    <source>
        <dbReference type="ARBA" id="ARBA00037703"/>
    </source>
</evidence>
<reference evidence="13" key="1">
    <citation type="journal article" date="2018" name="Nat. Microbiol.">
        <title>Leveraging single-cell genomics to expand the fungal tree of life.</title>
        <authorList>
            <person name="Ahrendt S.R."/>
            <person name="Quandt C.A."/>
            <person name="Ciobanu D."/>
            <person name="Clum A."/>
            <person name="Salamov A."/>
            <person name="Andreopoulos B."/>
            <person name="Cheng J.F."/>
            <person name="Woyke T."/>
            <person name="Pelin A."/>
            <person name="Henrissat B."/>
            <person name="Reynolds N.K."/>
            <person name="Benny G.L."/>
            <person name="Smith M.E."/>
            <person name="James T.Y."/>
            <person name="Grigoriev I.V."/>
        </authorList>
    </citation>
    <scope>NUCLEOTIDE SEQUENCE [LARGE SCALE GENOMIC DNA]</scope>
    <source>
        <strain evidence="13">Baker2002</strain>
    </source>
</reference>
<organism evidence="12 13">
    <name type="scientific">Metschnikowia bicuspidata</name>
    <dbReference type="NCBI Taxonomy" id="27322"/>
    <lineage>
        <taxon>Eukaryota</taxon>
        <taxon>Fungi</taxon>
        <taxon>Dikarya</taxon>
        <taxon>Ascomycota</taxon>
        <taxon>Saccharomycotina</taxon>
        <taxon>Pichiomycetes</taxon>
        <taxon>Metschnikowiaceae</taxon>
        <taxon>Metschnikowia</taxon>
    </lineage>
</organism>
<dbReference type="EMBL" id="ML004449">
    <property type="protein sequence ID" value="RKP30939.1"/>
    <property type="molecule type" value="Genomic_DNA"/>
</dbReference>
<keyword evidence="6" id="KW-0325">Glycoprotein</keyword>
<comment type="subcellular location">
    <subcellularLocation>
        <location evidence="1">Membrane</location>
        <topology evidence="1">Single-pass type I membrane protein</topology>
    </subcellularLocation>
</comment>
<evidence type="ECO:0000256" key="1">
    <source>
        <dbReference type="ARBA" id="ARBA00004479"/>
    </source>
</evidence>
<evidence type="ECO:0000256" key="6">
    <source>
        <dbReference type="ARBA" id="ARBA00023180"/>
    </source>
</evidence>
<dbReference type="PANTHER" id="PTHR35518">
    <property type="entry name" value="MAINTENANCE OF TELOMOERE CAPPING"/>
    <property type="match status" value="1"/>
</dbReference>
<evidence type="ECO:0000259" key="11">
    <source>
        <dbReference type="Pfam" id="PF25506"/>
    </source>
</evidence>
<accession>A0A4V1J361</accession>
<keyword evidence="3" id="KW-0732">Signal</keyword>
<keyword evidence="2 10" id="KW-0812">Transmembrane</keyword>
<gene>
    <name evidence="12" type="ORF">METBISCDRAFT_26984</name>
</gene>
<evidence type="ECO:0000256" key="10">
    <source>
        <dbReference type="SAM" id="Phobius"/>
    </source>
</evidence>
<keyword evidence="13" id="KW-1185">Reference proteome</keyword>
<feature type="transmembrane region" description="Helical" evidence="10">
    <location>
        <begin position="527"/>
        <end position="552"/>
    </location>
</feature>
<dbReference type="GO" id="GO:0016020">
    <property type="term" value="C:membrane"/>
    <property type="evidence" value="ECO:0007669"/>
    <property type="project" value="UniProtKB-SubCell"/>
</dbReference>
<dbReference type="Proteomes" id="UP000268321">
    <property type="component" value="Unassembled WGS sequence"/>
</dbReference>
<sequence>MIFSILLVKAAALNWTTFYSSYAAALVAQRDLAVLIPIDQISSVGVSLNQVVFSQMGYTWLALPVVRSVLQQLVGVLVLDVYFNEYTAQYQLCPAPIPTDVTVDAFNVAKLLWQGRTVHCLVDMAPSEVFSSVAKYLAHSNTNIEANVVQIAVQLRTIARVDSEDGRNLSRDASEAHGSRFDAKARETNYNSLLPATGSKTLSDIVLPCLDYLYLAPLAENTDVYDDFATADGAAGYASKYPTQQNFLFQLSRRLIAYLLNAPSSRGSVPYPFSETDRKVFLVPDNSTFHPWVGSTSDSQWTSAIQKPYSAYNASHFWNLAQHTQFRLAFDSDAAPFSNDTLRFYAQSGFTPVINSSAFFAPHSANETAVVSAMTDIVPNSFWAWAPEQTREISALPPDDPQWAVYVSTQDSTRCVTIQDKGWVVSNCYSQFRGACRSYTDPFTWTISEKINLYFMSVTTYSCPTGFFFATPRLSLEQYALQAMLQTTGVRHPVWVNINDVYLEGCFVTSWPYAECPHGKGLNTTSLILRIAPSLVVSLAVLILIAAGYMFVKTPIQSNRTRYWKKVIARYNENDFEGVPS</sequence>
<evidence type="ECO:0000256" key="4">
    <source>
        <dbReference type="ARBA" id="ARBA00022989"/>
    </source>
</evidence>
<evidence type="ECO:0000256" key="8">
    <source>
        <dbReference type="ARBA" id="ARBA00038159"/>
    </source>
</evidence>
<feature type="domain" description="MTC6 partial TIM-barrel" evidence="11">
    <location>
        <begin position="20"/>
        <end position="358"/>
    </location>
</feature>
<comment type="function">
    <text evidence="7">May be involved in telomere capping.</text>
</comment>
<proteinExistence type="inferred from homology"/>
<dbReference type="InterPro" id="IPR051008">
    <property type="entry name" value="Telomere_Capping_Maintenance"/>
</dbReference>